<dbReference type="Gramene" id="Psat05G0670100-T1">
    <property type="protein sequence ID" value="KAI5411726.1"/>
    <property type="gene ID" value="KIW84_056701"/>
</dbReference>
<sequence length="326" mass="37412">MAETHKLMNKRGYKEGTYRSWTKILEIDEDFFQIRKDDDAYDFAAYACVTQVDGDIHVEHDVKDIEHESRVPKCVNGVTNMEGINDEVIEGFDDNEDDKTIALVNGFDGVNVIVPINHGDIVAGLLGRPKKKIEDDEYCSDELDNSDPDVLGDDEWPKFERFMKEKLNKDYKFKLGRKFNSLADFREEIREWSVLNGREITFLKNESYKSNVQTNIDVQDHVDASQFENNVEVENNAVHIDASQAEGKQKKKIKHVRKMRKKVSERLKLKCFQKPITGQGSTSDQPITLIEHDEGTSTQGTSAYGPDLKLGVCTRSLKSWKKRNDR</sequence>
<proteinExistence type="predicted"/>
<protein>
    <submittedName>
        <fullName evidence="1">Uncharacterized protein</fullName>
    </submittedName>
</protein>
<reference evidence="1 2" key="1">
    <citation type="journal article" date="2022" name="Nat. Genet.">
        <title>Improved pea reference genome and pan-genome highlight genomic features and evolutionary characteristics.</title>
        <authorList>
            <person name="Yang T."/>
            <person name="Liu R."/>
            <person name="Luo Y."/>
            <person name="Hu S."/>
            <person name="Wang D."/>
            <person name="Wang C."/>
            <person name="Pandey M.K."/>
            <person name="Ge S."/>
            <person name="Xu Q."/>
            <person name="Li N."/>
            <person name="Li G."/>
            <person name="Huang Y."/>
            <person name="Saxena R.K."/>
            <person name="Ji Y."/>
            <person name="Li M."/>
            <person name="Yan X."/>
            <person name="He Y."/>
            <person name="Liu Y."/>
            <person name="Wang X."/>
            <person name="Xiang C."/>
            <person name="Varshney R.K."/>
            <person name="Ding H."/>
            <person name="Gao S."/>
            <person name="Zong X."/>
        </authorList>
    </citation>
    <scope>NUCLEOTIDE SEQUENCE [LARGE SCALE GENOMIC DNA]</scope>
    <source>
        <strain evidence="1 2">cv. Zhongwan 6</strain>
    </source>
</reference>
<dbReference type="Proteomes" id="UP001058974">
    <property type="component" value="Chromosome 5"/>
</dbReference>
<organism evidence="1 2">
    <name type="scientific">Pisum sativum</name>
    <name type="common">Garden pea</name>
    <name type="synonym">Lathyrus oleraceus</name>
    <dbReference type="NCBI Taxonomy" id="3888"/>
    <lineage>
        <taxon>Eukaryota</taxon>
        <taxon>Viridiplantae</taxon>
        <taxon>Streptophyta</taxon>
        <taxon>Embryophyta</taxon>
        <taxon>Tracheophyta</taxon>
        <taxon>Spermatophyta</taxon>
        <taxon>Magnoliopsida</taxon>
        <taxon>eudicotyledons</taxon>
        <taxon>Gunneridae</taxon>
        <taxon>Pentapetalae</taxon>
        <taxon>rosids</taxon>
        <taxon>fabids</taxon>
        <taxon>Fabales</taxon>
        <taxon>Fabaceae</taxon>
        <taxon>Papilionoideae</taxon>
        <taxon>50 kb inversion clade</taxon>
        <taxon>NPAAA clade</taxon>
        <taxon>Hologalegina</taxon>
        <taxon>IRL clade</taxon>
        <taxon>Fabeae</taxon>
        <taxon>Lathyrus</taxon>
    </lineage>
</organism>
<dbReference type="EMBL" id="JAMSHJ010000005">
    <property type="protein sequence ID" value="KAI5411726.1"/>
    <property type="molecule type" value="Genomic_DNA"/>
</dbReference>
<evidence type="ECO:0000313" key="2">
    <source>
        <dbReference type="Proteomes" id="UP001058974"/>
    </source>
</evidence>
<comment type="caution">
    <text evidence="1">The sequence shown here is derived from an EMBL/GenBank/DDBJ whole genome shotgun (WGS) entry which is preliminary data.</text>
</comment>
<keyword evidence="2" id="KW-1185">Reference proteome</keyword>
<gene>
    <name evidence="1" type="ORF">KIW84_056701</name>
</gene>
<accession>A0A9D5ALH4</accession>
<dbReference type="AlphaFoldDB" id="A0A9D5ALH4"/>
<name>A0A9D5ALH4_PEA</name>
<evidence type="ECO:0000313" key="1">
    <source>
        <dbReference type="EMBL" id="KAI5411726.1"/>
    </source>
</evidence>